<dbReference type="AlphaFoldDB" id="A0A8S0U4B3"/>
<organism evidence="2 3">
    <name type="scientific">Olea europaea subsp. europaea</name>
    <dbReference type="NCBI Taxonomy" id="158383"/>
    <lineage>
        <taxon>Eukaryota</taxon>
        <taxon>Viridiplantae</taxon>
        <taxon>Streptophyta</taxon>
        <taxon>Embryophyta</taxon>
        <taxon>Tracheophyta</taxon>
        <taxon>Spermatophyta</taxon>
        <taxon>Magnoliopsida</taxon>
        <taxon>eudicotyledons</taxon>
        <taxon>Gunneridae</taxon>
        <taxon>Pentapetalae</taxon>
        <taxon>asterids</taxon>
        <taxon>lamiids</taxon>
        <taxon>Lamiales</taxon>
        <taxon>Oleaceae</taxon>
        <taxon>Oleeae</taxon>
        <taxon>Olea</taxon>
    </lineage>
</organism>
<accession>A0A8S0U4B3</accession>
<evidence type="ECO:0000313" key="2">
    <source>
        <dbReference type="EMBL" id="CAA3013779.1"/>
    </source>
</evidence>
<evidence type="ECO:0000256" key="1">
    <source>
        <dbReference type="SAM" id="MobiDB-lite"/>
    </source>
</evidence>
<keyword evidence="3" id="KW-1185">Reference proteome</keyword>
<feature type="compositionally biased region" description="Basic and acidic residues" evidence="1">
    <location>
        <begin position="111"/>
        <end position="125"/>
    </location>
</feature>
<reference evidence="2 3" key="1">
    <citation type="submission" date="2019-12" db="EMBL/GenBank/DDBJ databases">
        <authorList>
            <person name="Alioto T."/>
            <person name="Alioto T."/>
            <person name="Gomez Garrido J."/>
        </authorList>
    </citation>
    <scope>NUCLEOTIDE SEQUENCE [LARGE SCALE GENOMIC DNA]</scope>
</reference>
<feature type="compositionally biased region" description="Basic and acidic residues" evidence="1">
    <location>
        <begin position="86"/>
        <end position="103"/>
    </location>
</feature>
<dbReference type="Gramene" id="OE9A109812T1">
    <property type="protein sequence ID" value="OE9A109812C1"/>
    <property type="gene ID" value="OE9A109812"/>
</dbReference>
<dbReference type="Proteomes" id="UP000594638">
    <property type="component" value="Unassembled WGS sequence"/>
</dbReference>
<comment type="caution">
    <text evidence="2">The sequence shown here is derived from an EMBL/GenBank/DDBJ whole genome shotgun (WGS) entry which is preliminary data.</text>
</comment>
<dbReference type="EMBL" id="CACTIH010007453">
    <property type="protein sequence ID" value="CAA3013779.1"/>
    <property type="molecule type" value="Genomic_DNA"/>
</dbReference>
<protein>
    <submittedName>
        <fullName evidence="2">Uncharacterized protein</fullName>
    </submittedName>
</protein>
<proteinExistence type="predicted"/>
<gene>
    <name evidence="2" type="ORF">OLEA9_A109812</name>
</gene>
<sequence>MRTMRVREAVAMGRSQEPMKAEMMKVRTRWTMIVGIVTVIEFDEVGRGGHFPLPTCIELLLSCMCRPPFMHDQHSITTAPATDVDPEPRESDVREGDNDRDLFCAKSQDGGGHHPSPDDHDKEMGIDMQEGNVAGGGGMDPEPFVHDDNEEVCVGSWDDDNKEVPHVGARNIEQNPVASTNGMAERDDKFFVGKL</sequence>
<feature type="compositionally biased region" description="Basic and acidic residues" evidence="1">
    <location>
        <begin position="184"/>
        <end position="195"/>
    </location>
</feature>
<feature type="region of interest" description="Disordered" evidence="1">
    <location>
        <begin position="77"/>
        <end position="195"/>
    </location>
</feature>
<feature type="compositionally biased region" description="Polar residues" evidence="1">
    <location>
        <begin position="172"/>
        <end position="182"/>
    </location>
</feature>
<name>A0A8S0U4B3_OLEEU</name>
<evidence type="ECO:0000313" key="3">
    <source>
        <dbReference type="Proteomes" id="UP000594638"/>
    </source>
</evidence>